<keyword evidence="6" id="KW-0862">Zinc</keyword>
<dbReference type="NCBIfam" id="NF006836">
    <property type="entry name" value="PRK09357.1-1"/>
    <property type="match status" value="1"/>
</dbReference>
<protein>
    <recommendedName>
        <fullName evidence="6">Dihydroorotase</fullName>
        <shortName evidence="6">DHOase</shortName>
        <ecNumber evidence="6">3.5.2.3</ecNumber>
    </recommendedName>
</protein>
<dbReference type="UniPathway" id="UPA00070">
    <property type="reaction ID" value="UER00117"/>
</dbReference>
<dbReference type="Gene3D" id="3.20.20.140">
    <property type="entry name" value="Metal-dependent hydrolases"/>
    <property type="match status" value="1"/>
</dbReference>
<feature type="binding site" evidence="6">
    <location>
        <position position="151"/>
    </location>
    <ligand>
        <name>Zn(2+)</name>
        <dbReference type="ChEBI" id="CHEBI:29105"/>
        <label>1</label>
    </ligand>
</feature>
<keyword evidence="9" id="KW-1185">Reference proteome</keyword>
<comment type="similarity">
    <text evidence="2 6">Belongs to the metallo-dependent hydrolases superfamily. DHOase family. Class I DHOase subfamily.</text>
</comment>
<dbReference type="GO" id="GO:0004038">
    <property type="term" value="F:allantoinase activity"/>
    <property type="evidence" value="ECO:0007669"/>
    <property type="project" value="TreeGrafter"/>
</dbReference>
<keyword evidence="5 6" id="KW-0665">Pyrimidine biosynthesis</keyword>
<dbReference type="PROSITE" id="PS00483">
    <property type="entry name" value="DIHYDROOROTASE_2"/>
    <property type="match status" value="1"/>
</dbReference>
<evidence type="ECO:0000256" key="4">
    <source>
        <dbReference type="ARBA" id="ARBA00022801"/>
    </source>
</evidence>
<dbReference type="Pfam" id="PF12890">
    <property type="entry name" value="DHOase"/>
    <property type="match status" value="1"/>
</dbReference>
<dbReference type="EMBL" id="WBMT01000020">
    <property type="protein sequence ID" value="KAB2343003.1"/>
    <property type="molecule type" value="Genomic_DNA"/>
</dbReference>
<proteinExistence type="inferred from homology"/>
<sequence>MSHTYLIKNARVLGGDAADILVRDGAIAEVGQGLDAGGAEIVQADGLIALPGLVDLHTHLREPGREDAETVESGTRAAAMGGFTAVHAMANTDPVADTAGVVEQVWRLGREAGYCDVQPVGAVTRGIAGVQLAELGAMADSAARVRVFSDDGHCVSDAVIMRRALEYVKAFDGVVAQHAQEPRLTEGAQMNEGVMSAALGMRGWPAVAEEAIIARDVLLAEHVGSRLHVCHVSTAGSVELIRWAKSKGVQVTAEVTPHHLLLNDTKAETYDPIFKVNPPLRTADDVTALRHALADGTIDCVATDHAPHPVEAKETEWAVAAMGMIGLETALPVVQEAMVETGLLDWTGVADRMSYRPARIGRLSGQGRPLEAGSPANITLYDPSPHMVVDPAGFESKSRNSPFAGLELPGRVIATFLRGRPTVLEGKLQPTSRP</sequence>
<evidence type="ECO:0000259" key="7">
    <source>
        <dbReference type="Pfam" id="PF12890"/>
    </source>
</evidence>
<evidence type="ECO:0000256" key="2">
    <source>
        <dbReference type="ARBA" id="ARBA00010286"/>
    </source>
</evidence>
<comment type="pathway">
    <text evidence="6">Pyrimidine metabolism; UMP biosynthesis via de novo pathway; (S)-dihydroorotate from bicarbonate: step 3/3.</text>
</comment>
<feature type="domain" description="Dihydroorotase catalytic" evidence="7">
    <location>
        <begin position="48"/>
        <end position="235"/>
    </location>
</feature>
<dbReference type="InterPro" id="IPR004722">
    <property type="entry name" value="DHOase"/>
</dbReference>
<evidence type="ECO:0000256" key="6">
    <source>
        <dbReference type="HAMAP-Rule" id="MF_00220"/>
    </source>
</evidence>
<dbReference type="GO" id="GO:0005737">
    <property type="term" value="C:cytoplasm"/>
    <property type="evidence" value="ECO:0007669"/>
    <property type="project" value="TreeGrafter"/>
</dbReference>
<dbReference type="AlphaFoldDB" id="A0A6H9YES1"/>
<accession>A0A6H9YES1</accession>
<comment type="caution">
    <text evidence="6">Lacks conserved residue(s) required for the propagation of feature annotation.</text>
</comment>
<dbReference type="OrthoDB" id="9803027at2"/>
<dbReference type="PANTHER" id="PTHR43668">
    <property type="entry name" value="ALLANTOINASE"/>
    <property type="match status" value="1"/>
</dbReference>
<dbReference type="SUPFAM" id="SSF51338">
    <property type="entry name" value="Composite domain of metallo-dependent hydrolases"/>
    <property type="match status" value="1"/>
</dbReference>
<evidence type="ECO:0000313" key="9">
    <source>
        <dbReference type="Proteomes" id="UP000468735"/>
    </source>
</evidence>
<dbReference type="GO" id="GO:0004151">
    <property type="term" value="F:dihydroorotase activity"/>
    <property type="evidence" value="ECO:0007669"/>
    <property type="project" value="UniProtKB-UniRule"/>
</dbReference>
<dbReference type="GO" id="GO:0008270">
    <property type="term" value="F:zinc ion binding"/>
    <property type="evidence" value="ECO:0007669"/>
    <property type="project" value="UniProtKB-UniRule"/>
</dbReference>
<feature type="binding site" evidence="6">
    <location>
        <position position="178"/>
    </location>
    <ligand>
        <name>Zn(2+)</name>
        <dbReference type="ChEBI" id="CHEBI:29105"/>
        <label>2</label>
    </ligand>
</feature>
<comment type="catalytic activity">
    <reaction evidence="6">
        <text>(S)-dihydroorotate + H2O = N-carbamoyl-L-aspartate + H(+)</text>
        <dbReference type="Rhea" id="RHEA:24296"/>
        <dbReference type="ChEBI" id="CHEBI:15377"/>
        <dbReference type="ChEBI" id="CHEBI:15378"/>
        <dbReference type="ChEBI" id="CHEBI:30864"/>
        <dbReference type="ChEBI" id="CHEBI:32814"/>
        <dbReference type="EC" id="3.5.2.3"/>
    </reaction>
</comment>
<dbReference type="SUPFAM" id="SSF51556">
    <property type="entry name" value="Metallo-dependent hydrolases"/>
    <property type="match status" value="1"/>
</dbReference>
<dbReference type="Gene3D" id="2.30.40.10">
    <property type="entry name" value="Urease, subunit C, domain 1"/>
    <property type="match status" value="1"/>
</dbReference>
<dbReference type="Proteomes" id="UP000468735">
    <property type="component" value="Unassembled WGS sequence"/>
</dbReference>
<keyword evidence="4 6" id="KW-0378">Hydrolase</keyword>
<name>A0A6H9YES1_9ACTN</name>
<evidence type="ECO:0000256" key="5">
    <source>
        <dbReference type="ARBA" id="ARBA00022975"/>
    </source>
</evidence>
<keyword evidence="3 6" id="KW-0479">Metal-binding</keyword>
<comment type="function">
    <text evidence="1 6">Catalyzes the reversible cyclization of carbamoyl aspartate to dihydroorotate.</text>
</comment>
<evidence type="ECO:0000313" key="8">
    <source>
        <dbReference type="EMBL" id="KAB2343003.1"/>
    </source>
</evidence>
<feature type="binding site" evidence="6">
    <location>
        <position position="308"/>
    </location>
    <ligand>
        <name>substrate</name>
    </ligand>
</feature>
<feature type="binding site" evidence="6">
    <location>
        <begin position="59"/>
        <end position="61"/>
    </location>
    <ligand>
        <name>substrate</name>
    </ligand>
</feature>
<evidence type="ECO:0000256" key="3">
    <source>
        <dbReference type="ARBA" id="ARBA00022723"/>
    </source>
</evidence>
<dbReference type="InterPro" id="IPR050138">
    <property type="entry name" value="DHOase/Allantoinase_Hydrolase"/>
</dbReference>
<feature type="binding site" evidence="6">
    <location>
        <position position="151"/>
    </location>
    <ligand>
        <name>Zn(2+)</name>
        <dbReference type="ChEBI" id="CHEBI:29105"/>
        <label>2</label>
    </ligand>
</feature>
<feature type="active site" evidence="6">
    <location>
        <position position="304"/>
    </location>
</feature>
<feature type="binding site" evidence="6">
    <location>
        <position position="59"/>
    </location>
    <ligand>
        <name>Zn(2+)</name>
        <dbReference type="ChEBI" id="CHEBI:29105"/>
        <label>1</label>
    </ligand>
</feature>
<dbReference type="PANTHER" id="PTHR43668:SF2">
    <property type="entry name" value="ALLANTOINASE"/>
    <property type="match status" value="1"/>
</dbReference>
<dbReference type="GO" id="GO:0006145">
    <property type="term" value="P:purine nucleobase catabolic process"/>
    <property type="evidence" value="ECO:0007669"/>
    <property type="project" value="TreeGrafter"/>
</dbReference>
<dbReference type="InterPro" id="IPR032466">
    <property type="entry name" value="Metal_Hydrolase"/>
</dbReference>
<dbReference type="HAMAP" id="MF_00220_B">
    <property type="entry name" value="PyrC_classI_B"/>
    <property type="match status" value="1"/>
</dbReference>
<dbReference type="InterPro" id="IPR024403">
    <property type="entry name" value="DHOase_cat"/>
</dbReference>
<dbReference type="CDD" id="cd01317">
    <property type="entry name" value="DHOase_IIa"/>
    <property type="match status" value="1"/>
</dbReference>
<feature type="binding site" evidence="6">
    <location>
        <position position="231"/>
    </location>
    <ligand>
        <name>Zn(2+)</name>
        <dbReference type="ChEBI" id="CHEBI:29105"/>
        <label>2</label>
    </ligand>
</feature>
<dbReference type="InterPro" id="IPR002195">
    <property type="entry name" value="Dihydroorotase_CS"/>
</dbReference>
<feature type="binding site" evidence="6">
    <location>
        <position position="57"/>
    </location>
    <ligand>
        <name>Zn(2+)</name>
        <dbReference type="ChEBI" id="CHEBI:29105"/>
        <label>1</label>
    </ligand>
</feature>
<reference evidence="8 9" key="1">
    <citation type="submission" date="2019-09" db="EMBL/GenBank/DDBJ databases">
        <title>Actinomadura physcomitrii sp. nov., a novel actinomycete isolated from moss [Physcomitrium sphaericum (Ludw) Fuernr].</title>
        <authorList>
            <person name="Zhuang X."/>
            <person name="Liu C."/>
        </authorList>
    </citation>
    <scope>NUCLEOTIDE SEQUENCE [LARGE SCALE GENOMIC DNA]</scope>
    <source>
        <strain evidence="8 9">HMC1</strain>
    </source>
</reference>
<organism evidence="8 9">
    <name type="scientific">Actinomadura rudentiformis</name>
    <dbReference type="NCBI Taxonomy" id="359158"/>
    <lineage>
        <taxon>Bacteria</taxon>
        <taxon>Bacillati</taxon>
        <taxon>Actinomycetota</taxon>
        <taxon>Actinomycetes</taxon>
        <taxon>Streptosporangiales</taxon>
        <taxon>Thermomonosporaceae</taxon>
        <taxon>Actinomadura</taxon>
    </lineage>
</organism>
<comment type="cofactor">
    <cofactor evidence="6">
        <name>Zn(2+)</name>
        <dbReference type="ChEBI" id="CHEBI:29105"/>
    </cofactor>
    <text evidence="6">Binds 2 Zn(2+) ions per subunit.</text>
</comment>
<feature type="binding site" evidence="6">
    <location>
        <position position="91"/>
    </location>
    <ligand>
        <name>substrate</name>
    </ligand>
</feature>
<dbReference type="NCBIfam" id="TIGR00857">
    <property type="entry name" value="pyrC_multi"/>
    <property type="match status" value="1"/>
</dbReference>
<evidence type="ECO:0000256" key="1">
    <source>
        <dbReference type="ARBA" id="ARBA00002368"/>
    </source>
</evidence>
<dbReference type="EC" id="3.5.2.3" evidence="6"/>
<dbReference type="InterPro" id="IPR011059">
    <property type="entry name" value="Metal-dep_hydrolase_composite"/>
</dbReference>
<gene>
    <name evidence="6" type="primary">pyrC</name>
    <name evidence="8" type="ORF">F8566_36220</name>
</gene>
<feature type="binding site" evidence="6">
    <location>
        <position position="277"/>
    </location>
    <ligand>
        <name>substrate</name>
    </ligand>
</feature>
<dbReference type="RefSeq" id="WP_151566384.1">
    <property type="nucleotide sequence ID" value="NZ_WBMT01000020.1"/>
</dbReference>
<comment type="caution">
    <text evidence="8">The sequence shown here is derived from an EMBL/GenBank/DDBJ whole genome shotgun (WGS) entry which is preliminary data.</text>
</comment>
<dbReference type="GO" id="GO:0044205">
    <property type="term" value="P:'de novo' UMP biosynthetic process"/>
    <property type="evidence" value="ECO:0007669"/>
    <property type="project" value="UniProtKB-UniRule"/>
</dbReference>
<feature type="binding site" evidence="6">
    <location>
        <position position="304"/>
    </location>
    <ligand>
        <name>Zn(2+)</name>
        <dbReference type="ChEBI" id="CHEBI:29105"/>
        <label>1</label>
    </ligand>
</feature>